<dbReference type="InterPro" id="IPR012885">
    <property type="entry name" value="F-box_Sdz-33"/>
</dbReference>
<gene>
    <name evidence="2" type="ORF">GCK72_011386</name>
</gene>
<feature type="domain" description="F-box" evidence="1">
    <location>
        <begin position="5"/>
        <end position="53"/>
    </location>
</feature>
<dbReference type="Proteomes" id="UP000483820">
    <property type="component" value="Chromosome III"/>
</dbReference>
<dbReference type="GeneID" id="9806264"/>
<sequence>MTEQPFKLLHLPAVALRNVLQFLNPLDLFELSQCSLNSASIIPLSGSRKFKLVVNASPLSISVNDHVFRIGYNRSHPPSWFLERTWKFMDSTVRVVYLSRQQLISYWDDRYVGLKTVFFHLSKIFNCTIESAKFYSIPAVISMSIIDFISSRQSEIKELFVGGENLTDTNVTEIFDKLRVTDHLSMCHRFSMPPPSISLNSKSMFIWNSAWITTEHLNSMKNGIVIHLDRSTLTDDKMTLFLNNWKSGQFPNLQYLYIQSRFLSKTFTPFGLPPFQHTHDPQFHMKTILGVERFIYGGVDVKRDDGVVANVYFNNQDGVLNMMVL</sequence>
<reference evidence="2 3" key="1">
    <citation type="submission" date="2019-12" db="EMBL/GenBank/DDBJ databases">
        <title>Chromosome-level assembly of the Caenorhabditis remanei genome.</title>
        <authorList>
            <person name="Teterina A.A."/>
            <person name="Willis J.H."/>
            <person name="Phillips P.C."/>
        </authorList>
    </citation>
    <scope>NUCLEOTIDE SEQUENCE [LARGE SCALE GENOMIC DNA]</scope>
    <source>
        <strain evidence="2 3">PX506</strain>
        <tissue evidence="2">Whole organism</tissue>
    </source>
</reference>
<dbReference type="Pfam" id="PF07735">
    <property type="entry name" value="FBA_2"/>
    <property type="match status" value="1"/>
</dbReference>
<dbReference type="Pfam" id="PF00646">
    <property type="entry name" value="F-box"/>
    <property type="match status" value="1"/>
</dbReference>
<dbReference type="KEGG" id="crq:GCK72_011386"/>
<evidence type="ECO:0000259" key="1">
    <source>
        <dbReference type="PROSITE" id="PS50181"/>
    </source>
</evidence>
<dbReference type="EMBL" id="WUAV01000003">
    <property type="protein sequence ID" value="KAF1763120.1"/>
    <property type="molecule type" value="Genomic_DNA"/>
</dbReference>
<dbReference type="PROSITE" id="PS50181">
    <property type="entry name" value="FBOX"/>
    <property type="match status" value="1"/>
</dbReference>
<dbReference type="PANTHER" id="PTHR21503">
    <property type="entry name" value="F-BOX-CONTAINING HYPOTHETICAL PROTEIN C.ELEGANS"/>
    <property type="match status" value="1"/>
</dbReference>
<protein>
    <recommendedName>
        <fullName evidence="1">F-box domain-containing protein</fullName>
    </recommendedName>
</protein>
<evidence type="ECO:0000313" key="2">
    <source>
        <dbReference type="EMBL" id="KAF1763120.1"/>
    </source>
</evidence>
<dbReference type="AlphaFoldDB" id="A0A6A5H5M2"/>
<dbReference type="RefSeq" id="XP_003099679.2">
    <property type="nucleotide sequence ID" value="XM_003099631.2"/>
</dbReference>
<dbReference type="PANTHER" id="PTHR21503:SF52">
    <property type="entry name" value="F-BOX DOMAIN-CONTAINING PROTEIN"/>
    <property type="match status" value="1"/>
</dbReference>
<organism evidence="2 3">
    <name type="scientific">Caenorhabditis remanei</name>
    <name type="common">Caenorhabditis vulgaris</name>
    <dbReference type="NCBI Taxonomy" id="31234"/>
    <lineage>
        <taxon>Eukaryota</taxon>
        <taxon>Metazoa</taxon>
        <taxon>Ecdysozoa</taxon>
        <taxon>Nematoda</taxon>
        <taxon>Chromadorea</taxon>
        <taxon>Rhabditida</taxon>
        <taxon>Rhabditina</taxon>
        <taxon>Rhabditomorpha</taxon>
        <taxon>Rhabditoidea</taxon>
        <taxon>Rhabditidae</taxon>
        <taxon>Peloderinae</taxon>
        <taxon>Caenorhabditis</taxon>
    </lineage>
</organism>
<dbReference type="CTD" id="9806264"/>
<name>A0A6A5H5M2_CAERE</name>
<dbReference type="InterPro" id="IPR001810">
    <property type="entry name" value="F-box_dom"/>
</dbReference>
<accession>A0A6A5H5M2</accession>
<comment type="caution">
    <text evidence="2">The sequence shown here is derived from an EMBL/GenBank/DDBJ whole genome shotgun (WGS) entry which is preliminary data.</text>
</comment>
<proteinExistence type="predicted"/>
<evidence type="ECO:0000313" key="3">
    <source>
        <dbReference type="Proteomes" id="UP000483820"/>
    </source>
</evidence>